<evidence type="ECO:0000313" key="1">
    <source>
        <dbReference type="EMBL" id="VFS89349.1"/>
    </source>
</evidence>
<evidence type="ECO:0000313" key="2">
    <source>
        <dbReference type="Proteomes" id="UP000401081"/>
    </source>
</evidence>
<protein>
    <submittedName>
        <fullName evidence="1">Uncharacterized protein conserved in bacteria, putative virulence factor</fullName>
    </submittedName>
</protein>
<sequence>MEQSLKLFDGVWLPLPLLRFSPPNVYQEGPLNWARFRLVKLPEPDMDGHSHRMTLAIDTRIMAKQQAAADLSPNQEDVNAGATFSVATATYALNWYLTQDWITDWLKEVFKEASKGRDIDEREQELSQQYPLAHYLNLLSLMAIPVEGLQSQTAPVIELPQFRVIANRETNAIKPIAVDLILDVGNSRTCGILIEDHGQSGSGMRHNYVLKLRDLRRAGACLYRALSKAGSNFPQAFFGKDHCSVRSGRHDAFQWPTIAPDWRRSQPFSRAS</sequence>
<proteinExistence type="predicted"/>
<accession>A0A485CWZ1</accession>
<dbReference type="AlphaFoldDB" id="A0A485CWZ1"/>
<name>A0A485CWZ1_KLUCR</name>
<dbReference type="EMBL" id="CAADJD010000031">
    <property type="protein sequence ID" value="VFS89349.1"/>
    <property type="molecule type" value="Genomic_DNA"/>
</dbReference>
<dbReference type="Pfam" id="PF07520">
    <property type="entry name" value="SrfB"/>
    <property type="match status" value="1"/>
</dbReference>
<dbReference type="Proteomes" id="UP000401081">
    <property type="component" value="Unassembled WGS sequence"/>
</dbReference>
<keyword evidence="2" id="KW-1185">Reference proteome</keyword>
<gene>
    <name evidence="1" type="ORF">NCTC12993_07246</name>
</gene>
<reference evidence="1 2" key="1">
    <citation type="submission" date="2019-03" db="EMBL/GenBank/DDBJ databases">
        <authorList>
            <consortium name="Pathogen Informatics"/>
        </authorList>
    </citation>
    <scope>NUCLEOTIDE SEQUENCE [LARGE SCALE GENOMIC DNA]</scope>
    <source>
        <strain evidence="1 2">NCTC12993</strain>
    </source>
</reference>
<dbReference type="InterPro" id="IPR009216">
    <property type="entry name" value="Virulence_factor_SrfB"/>
</dbReference>
<organism evidence="1 2">
    <name type="scientific">Kluyvera cryocrescens</name>
    <name type="common">Kluyvera citrophila</name>
    <dbReference type="NCBI Taxonomy" id="580"/>
    <lineage>
        <taxon>Bacteria</taxon>
        <taxon>Pseudomonadati</taxon>
        <taxon>Pseudomonadota</taxon>
        <taxon>Gammaproteobacteria</taxon>
        <taxon>Enterobacterales</taxon>
        <taxon>Enterobacteriaceae</taxon>
        <taxon>Kluyvera</taxon>
    </lineage>
</organism>